<reference evidence="9 10" key="1">
    <citation type="submission" date="2020-08" db="EMBL/GenBank/DDBJ databases">
        <title>Genomic Encyclopedia of Type Strains, Phase IV (KMG-IV): sequencing the most valuable type-strain genomes for metagenomic binning, comparative biology and taxonomic classification.</title>
        <authorList>
            <person name="Goeker M."/>
        </authorList>
    </citation>
    <scope>NUCLEOTIDE SEQUENCE [LARGE SCALE GENOMIC DNA]</scope>
    <source>
        <strain evidence="9 10">DSM 106146</strain>
    </source>
</reference>
<dbReference type="AlphaFoldDB" id="A0A7W8HCF5"/>
<dbReference type="UniPathway" id="UPA00042">
    <property type="reaction ID" value="UER00497"/>
</dbReference>
<dbReference type="GO" id="GO:0005829">
    <property type="term" value="C:cytosol"/>
    <property type="evidence" value="ECO:0007669"/>
    <property type="project" value="TreeGrafter"/>
</dbReference>
<dbReference type="FunFam" id="2.40.37.10:FF:000006">
    <property type="entry name" value="Alanine racemase"/>
    <property type="match status" value="1"/>
</dbReference>
<evidence type="ECO:0000256" key="5">
    <source>
        <dbReference type="HAMAP-Rule" id="MF_01201"/>
    </source>
</evidence>
<dbReference type="SUPFAM" id="SSF51419">
    <property type="entry name" value="PLP-binding barrel"/>
    <property type="match status" value="1"/>
</dbReference>
<dbReference type="Gene3D" id="3.20.20.10">
    <property type="entry name" value="Alanine racemase"/>
    <property type="match status" value="1"/>
</dbReference>
<proteinExistence type="inferred from homology"/>
<evidence type="ECO:0000256" key="3">
    <source>
        <dbReference type="ARBA" id="ARBA00022898"/>
    </source>
</evidence>
<dbReference type="Gene3D" id="2.40.37.10">
    <property type="entry name" value="Lyase, Ornithine Decarboxylase, Chain A, domain 1"/>
    <property type="match status" value="1"/>
</dbReference>
<evidence type="ECO:0000256" key="1">
    <source>
        <dbReference type="ARBA" id="ARBA00000316"/>
    </source>
</evidence>
<keyword evidence="3 5" id="KW-0663">Pyridoxal phosphate</keyword>
<dbReference type="InterPro" id="IPR009006">
    <property type="entry name" value="Ala_racemase/Decarboxylase_C"/>
</dbReference>
<dbReference type="RefSeq" id="WP_183774780.1">
    <property type="nucleotide sequence ID" value="NZ_CAWVEG010000181.1"/>
</dbReference>
<feature type="modified residue" description="N6-(pyridoxal phosphate)lysine" evidence="5 6">
    <location>
        <position position="37"/>
    </location>
</feature>
<gene>
    <name evidence="9" type="ORF">HNP82_002299</name>
</gene>
<organism evidence="9 10">
    <name type="scientific">Catenibacillus scindens</name>
    <dbReference type="NCBI Taxonomy" id="673271"/>
    <lineage>
        <taxon>Bacteria</taxon>
        <taxon>Bacillati</taxon>
        <taxon>Bacillota</taxon>
        <taxon>Clostridia</taxon>
        <taxon>Lachnospirales</taxon>
        <taxon>Lachnospiraceae</taxon>
        <taxon>Catenibacillus</taxon>
    </lineage>
</organism>
<keyword evidence="4 5" id="KW-0413">Isomerase</keyword>
<dbReference type="InterPro" id="IPR011079">
    <property type="entry name" value="Ala_racemase_C"/>
</dbReference>
<dbReference type="HAMAP" id="MF_01201">
    <property type="entry name" value="Ala_racemase"/>
    <property type="match status" value="1"/>
</dbReference>
<feature type="active site" description="Proton acceptor; specific for D-alanine" evidence="5">
    <location>
        <position position="37"/>
    </location>
</feature>
<feature type="binding site" evidence="5 7">
    <location>
        <position position="317"/>
    </location>
    <ligand>
        <name>substrate</name>
    </ligand>
</feature>
<evidence type="ECO:0000256" key="4">
    <source>
        <dbReference type="ARBA" id="ARBA00023235"/>
    </source>
</evidence>
<dbReference type="Pfam" id="PF00842">
    <property type="entry name" value="Ala_racemase_C"/>
    <property type="match status" value="1"/>
</dbReference>
<dbReference type="CDD" id="cd00430">
    <property type="entry name" value="PLPDE_III_AR"/>
    <property type="match status" value="1"/>
</dbReference>
<dbReference type="NCBIfam" id="TIGR00492">
    <property type="entry name" value="alr"/>
    <property type="match status" value="1"/>
</dbReference>
<comment type="similarity">
    <text evidence="5">Belongs to the alanine racemase family.</text>
</comment>
<accession>A0A7W8HCF5</accession>
<evidence type="ECO:0000313" key="10">
    <source>
        <dbReference type="Proteomes" id="UP000543642"/>
    </source>
</evidence>
<evidence type="ECO:0000256" key="2">
    <source>
        <dbReference type="ARBA" id="ARBA00001933"/>
    </source>
</evidence>
<dbReference type="PANTHER" id="PTHR30511:SF0">
    <property type="entry name" value="ALANINE RACEMASE, CATABOLIC-RELATED"/>
    <property type="match status" value="1"/>
</dbReference>
<dbReference type="EC" id="5.1.1.1" evidence="5"/>
<evidence type="ECO:0000313" key="9">
    <source>
        <dbReference type="EMBL" id="MBB5265160.1"/>
    </source>
</evidence>
<name>A0A7W8HCF5_9FIRM</name>
<feature type="active site" description="Proton acceptor; specific for L-alanine" evidence="5">
    <location>
        <position position="269"/>
    </location>
</feature>
<keyword evidence="10" id="KW-1185">Reference proteome</keyword>
<dbReference type="Proteomes" id="UP000543642">
    <property type="component" value="Unassembled WGS sequence"/>
</dbReference>
<feature type="domain" description="Alanine racemase C-terminal" evidence="8">
    <location>
        <begin position="248"/>
        <end position="376"/>
    </location>
</feature>
<evidence type="ECO:0000259" key="8">
    <source>
        <dbReference type="SMART" id="SM01005"/>
    </source>
</evidence>
<dbReference type="InterPro" id="IPR000821">
    <property type="entry name" value="Ala_racemase"/>
</dbReference>
<dbReference type="PRINTS" id="PR00992">
    <property type="entry name" value="ALARACEMASE"/>
</dbReference>
<sequence length="395" mass="44021">MSTYRVCARINLDAFEHNVKEIKNKIGRHTKLMAVIKTNAYGHGAVVLARELERLGASWLAVACVDEGIELRDSGIALPILVLGVTSPDQYDDLIKYNITPTVFSMDMARALEEFGAARDKIINVHIKIDTGMGRIGYAPVRESAEEIVKISRLPHIYVEGIFTHFACADMGDEKYKKVTKIQYDRFCRMEQWIETMGLHIPLRHCANSAGIMDASWMHQDMVRAGIILYGLYPSEEMPREELDLLPVMSLTSHITYIKTVAGGEGISYGHTYVTKKETVIATVPVGYGDGYPRLLSNQGCVLIHGRRVPIIGRVCMDQFMVDITGLEDVHEGDLVTLVGKDGDEEISMDELADLTGTISYELVCDVGRRVPRVYIKDKVPVEISVCRSRTAPLA</sequence>
<dbReference type="SMART" id="SM01005">
    <property type="entry name" value="Ala_racemase_C"/>
    <property type="match status" value="1"/>
</dbReference>
<evidence type="ECO:0000256" key="7">
    <source>
        <dbReference type="PIRSR" id="PIRSR600821-52"/>
    </source>
</evidence>
<dbReference type="InterPro" id="IPR001608">
    <property type="entry name" value="Ala_racemase_N"/>
</dbReference>
<dbReference type="Pfam" id="PF01168">
    <property type="entry name" value="Ala_racemase_N"/>
    <property type="match status" value="1"/>
</dbReference>
<comment type="cofactor">
    <cofactor evidence="2 5 6">
        <name>pyridoxal 5'-phosphate</name>
        <dbReference type="ChEBI" id="CHEBI:597326"/>
    </cofactor>
</comment>
<comment type="caution">
    <text evidence="9">The sequence shown here is derived from an EMBL/GenBank/DDBJ whole genome shotgun (WGS) entry which is preliminary data.</text>
</comment>
<dbReference type="FunFam" id="3.20.20.10:FF:000002">
    <property type="entry name" value="Alanine racemase"/>
    <property type="match status" value="1"/>
</dbReference>
<dbReference type="PANTHER" id="PTHR30511">
    <property type="entry name" value="ALANINE RACEMASE"/>
    <property type="match status" value="1"/>
</dbReference>
<protein>
    <recommendedName>
        <fullName evidence="5">Alanine racemase</fullName>
        <ecNumber evidence="5">5.1.1.1</ecNumber>
    </recommendedName>
</protein>
<comment type="pathway">
    <text evidence="5">Amino-acid biosynthesis; D-alanine biosynthesis; D-alanine from L-alanine: step 1/1.</text>
</comment>
<dbReference type="InterPro" id="IPR029066">
    <property type="entry name" value="PLP-binding_barrel"/>
</dbReference>
<dbReference type="EMBL" id="JACHFW010000009">
    <property type="protein sequence ID" value="MBB5265160.1"/>
    <property type="molecule type" value="Genomic_DNA"/>
</dbReference>
<dbReference type="GO" id="GO:0030170">
    <property type="term" value="F:pyridoxal phosphate binding"/>
    <property type="evidence" value="ECO:0007669"/>
    <property type="project" value="UniProtKB-UniRule"/>
</dbReference>
<comment type="catalytic activity">
    <reaction evidence="1 5">
        <text>L-alanine = D-alanine</text>
        <dbReference type="Rhea" id="RHEA:20249"/>
        <dbReference type="ChEBI" id="CHEBI:57416"/>
        <dbReference type="ChEBI" id="CHEBI:57972"/>
        <dbReference type="EC" id="5.1.1.1"/>
    </reaction>
</comment>
<evidence type="ECO:0000256" key="6">
    <source>
        <dbReference type="PIRSR" id="PIRSR600821-50"/>
    </source>
</evidence>
<dbReference type="GO" id="GO:0030632">
    <property type="term" value="P:D-alanine biosynthetic process"/>
    <property type="evidence" value="ECO:0007669"/>
    <property type="project" value="UniProtKB-UniRule"/>
</dbReference>
<dbReference type="GO" id="GO:0009252">
    <property type="term" value="P:peptidoglycan biosynthetic process"/>
    <property type="evidence" value="ECO:0007669"/>
    <property type="project" value="TreeGrafter"/>
</dbReference>
<feature type="binding site" evidence="5 7">
    <location>
        <position position="135"/>
    </location>
    <ligand>
        <name>substrate</name>
    </ligand>
</feature>
<dbReference type="GO" id="GO:0008784">
    <property type="term" value="F:alanine racemase activity"/>
    <property type="evidence" value="ECO:0007669"/>
    <property type="project" value="UniProtKB-UniRule"/>
</dbReference>
<comment type="function">
    <text evidence="5">Catalyzes the interconversion of L-alanine and D-alanine. May also act on other amino acids.</text>
</comment>
<dbReference type="SUPFAM" id="SSF50621">
    <property type="entry name" value="Alanine racemase C-terminal domain-like"/>
    <property type="match status" value="1"/>
</dbReference>